<dbReference type="InterPro" id="IPR039421">
    <property type="entry name" value="Type_1_exporter"/>
</dbReference>
<evidence type="ECO:0000313" key="9">
    <source>
        <dbReference type="EMBL" id="NSL86630.1"/>
    </source>
</evidence>
<proteinExistence type="predicted"/>
<dbReference type="SMART" id="SM00382">
    <property type="entry name" value="AAA"/>
    <property type="match status" value="1"/>
</dbReference>
<gene>
    <name evidence="9" type="ORF">ECE50_007300</name>
</gene>
<accession>A0A433WN93</accession>
<dbReference type="InterPro" id="IPR003593">
    <property type="entry name" value="AAA+_ATPase"/>
</dbReference>
<dbReference type="InterPro" id="IPR036640">
    <property type="entry name" value="ABC1_TM_sf"/>
</dbReference>
<dbReference type="GO" id="GO:0005886">
    <property type="term" value="C:plasma membrane"/>
    <property type="evidence" value="ECO:0007669"/>
    <property type="project" value="UniProtKB-SubCell"/>
</dbReference>
<dbReference type="PANTHER" id="PTHR43394">
    <property type="entry name" value="ATP-DEPENDENT PERMEASE MDL1, MITOCHONDRIAL"/>
    <property type="match status" value="1"/>
</dbReference>
<dbReference type="Gene3D" id="1.20.1560.10">
    <property type="entry name" value="ABC transporter type 1, transmembrane domain"/>
    <property type="match status" value="1"/>
</dbReference>
<sequence length="587" mass="65208">MNYNLSKDSRQETRELSVYAAFKSLLKLISHERQKLILALLATLANSALSLLGPLLAAYVIDTYITRGEYSGVLLFSGILLFIYILAFFTNYLQMKLMGTVGQRALFTLRNAVFHKLQHLPVAFFNQNKAGDLISRVNNDTDKLNQFFSQALMQFIGGIITMTGAGIFLVSLNVKLGLASLAPALVILVITQVLSPWVKKKNARNLQTVGALSAEIQESLSNFKVIVAFGRRDYFMNRFGTANKNNYTTAKAMGIANQIFVPLYTLFSAIAQLIVLCYGVYLITTGVFTVGLLLSYLAYTNFFYSPLRQMATLWASFQTAMAGWERISEILVLENNMTTLEDQSQASPAPLLEMKQVHFAYPEGKEILHNINIALEKGKTYALVGPTGGGKTTTASLIARLYDPVKGTVLLNGKDIRAYSAEDRTRMIGFILQDPILFTGTVRENILYGNDAYENYTNEQLEEVIRGANLEKLLAIFEQGLETQVQSAGESVSLGQKQLIAFMRAVLRKPALLILDEATANIDTVTEKLLGEILEKLPAETTRVIIAHRLNTIENADEIYFVNAGEVTNAGSFHHVVDKLQQRPHHN</sequence>
<dbReference type="GO" id="GO:0015421">
    <property type="term" value="F:ABC-type oligopeptide transporter activity"/>
    <property type="evidence" value="ECO:0007669"/>
    <property type="project" value="TreeGrafter"/>
</dbReference>
<keyword evidence="7" id="KW-1133">Transmembrane helix</keyword>
<evidence type="ECO:0000256" key="4">
    <source>
        <dbReference type="ARBA" id="ARBA00022692"/>
    </source>
</evidence>
<protein>
    <submittedName>
        <fullName evidence="9">ABC transporter ATP-binding protein</fullName>
    </submittedName>
</protein>
<evidence type="ECO:0000313" key="10">
    <source>
        <dbReference type="Proteomes" id="UP000281028"/>
    </source>
</evidence>
<keyword evidence="2" id="KW-0813">Transport</keyword>
<dbReference type="InterPro" id="IPR011527">
    <property type="entry name" value="ABC1_TM_dom"/>
</dbReference>
<name>A0A433WN93_9BACT</name>
<dbReference type="OrthoDB" id="9760358at2"/>
<evidence type="ECO:0000256" key="6">
    <source>
        <dbReference type="ARBA" id="ARBA00022840"/>
    </source>
</evidence>
<dbReference type="Pfam" id="PF00664">
    <property type="entry name" value="ABC_membrane"/>
    <property type="match status" value="1"/>
</dbReference>
<keyword evidence="3" id="KW-1003">Cell membrane</keyword>
<dbReference type="PROSITE" id="PS50929">
    <property type="entry name" value="ABC_TM1F"/>
    <property type="match status" value="1"/>
</dbReference>
<evidence type="ECO:0000256" key="2">
    <source>
        <dbReference type="ARBA" id="ARBA00022448"/>
    </source>
</evidence>
<dbReference type="GO" id="GO:0016887">
    <property type="term" value="F:ATP hydrolysis activity"/>
    <property type="evidence" value="ECO:0007669"/>
    <property type="project" value="InterPro"/>
</dbReference>
<dbReference type="Proteomes" id="UP000281028">
    <property type="component" value="Unassembled WGS sequence"/>
</dbReference>
<dbReference type="GO" id="GO:0005524">
    <property type="term" value="F:ATP binding"/>
    <property type="evidence" value="ECO:0007669"/>
    <property type="project" value="UniProtKB-KW"/>
</dbReference>
<reference evidence="9" key="1">
    <citation type="submission" date="2020-05" db="EMBL/GenBank/DDBJ databases">
        <title>Chitinophaga laudate sp. nov., isolated from a tropical peat swamp.</title>
        <authorList>
            <person name="Goh C.B.S."/>
            <person name="Lee M.S."/>
            <person name="Parimannan S."/>
            <person name="Pasbakhsh P."/>
            <person name="Yule C.M."/>
            <person name="Rajandas H."/>
            <person name="Loke S."/>
            <person name="Croft L."/>
            <person name="Tan J.B.L."/>
        </authorList>
    </citation>
    <scope>NUCLEOTIDE SEQUENCE</scope>
    <source>
        <strain evidence="9">Mgbs1</strain>
    </source>
</reference>
<dbReference type="FunFam" id="3.40.50.300:FF:000854">
    <property type="entry name" value="Multidrug ABC transporter ATP-binding protein"/>
    <property type="match status" value="1"/>
</dbReference>
<keyword evidence="10" id="KW-1185">Reference proteome</keyword>
<comment type="subcellular location">
    <subcellularLocation>
        <location evidence="1">Cell membrane</location>
        <topology evidence="1">Multi-pass membrane protein</topology>
    </subcellularLocation>
</comment>
<dbReference type="CDD" id="cd18547">
    <property type="entry name" value="ABC_6TM_Tm288_like"/>
    <property type="match status" value="1"/>
</dbReference>
<evidence type="ECO:0000256" key="8">
    <source>
        <dbReference type="ARBA" id="ARBA00023136"/>
    </source>
</evidence>
<keyword evidence="6 9" id="KW-0067">ATP-binding</keyword>
<dbReference type="SUPFAM" id="SSF90123">
    <property type="entry name" value="ABC transporter transmembrane region"/>
    <property type="match status" value="1"/>
</dbReference>
<dbReference type="PROSITE" id="PS50893">
    <property type="entry name" value="ABC_TRANSPORTER_2"/>
    <property type="match status" value="1"/>
</dbReference>
<dbReference type="InterPro" id="IPR027417">
    <property type="entry name" value="P-loop_NTPase"/>
</dbReference>
<keyword evidence="8" id="KW-0472">Membrane</keyword>
<comment type="caution">
    <text evidence="9">The sequence shown here is derived from an EMBL/GenBank/DDBJ whole genome shotgun (WGS) entry which is preliminary data.</text>
</comment>
<dbReference type="SUPFAM" id="SSF52540">
    <property type="entry name" value="P-loop containing nucleoside triphosphate hydrolases"/>
    <property type="match status" value="1"/>
</dbReference>
<evidence type="ECO:0000256" key="1">
    <source>
        <dbReference type="ARBA" id="ARBA00004651"/>
    </source>
</evidence>
<dbReference type="Gene3D" id="3.40.50.300">
    <property type="entry name" value="P-loop containing nucleotide triphosphate hydrolases"/>
    <property type="match status" value="1"/>
</dbReference>
<dbReference type="EMBL" id="RIAR02000001">
    <property type="protein sequence ID" value="NSL86630.1"/>
    <property type="molecule type" value="Genomic_DNA"/>
</dbReference>
<evidence type="ECO:0000256" key="7">
    <source>
        <dbReference type="ARBA" id="ARBA00022989"/>
    </source>
</evidence>
<keyword evidence="5" id="KW-0547">Nucleotide-binding</keyword>
<dbReference type="AlphaFoldDB" id="A0A433WN93"/>
<dbReference type="InterPro" id="IPR003439">
    <property type="entry name" value="ABC_transporter-like_ATP-bd"/>
</dbReference>
<dbReference type="Pfam" id="PF00005">
    <property type="entry name" value="ABC_tran"/>
    <property type="match status" value="1"/>
</dbReference>
<keyword evidence="4" id="KW-0812">Transmembrane</keyword>
<organism evidence="9 10">
    <name type="scientific">Chitinophaga solisilvae</name>
    <dbReference type="NCBI Taxonomy" id="1233460"/>
    <lineage>
        <taxon>Bacteria</taxon>
        <taxon>Pseudomonadati</taxon>
        <taxon>Bacteroidota</taxon>
        <taxon>Chitinophagia</taxon>
        <taxon>Chitinophagales</taxon>
        <taxon>Chitinophagaceae</taxon>
        <taxon>Chitinophaga</taxon>
    </lineage>
</organism>
<dbReference type="PANTHER" id="PTHR43394:SF1">
    <property type="entry name" value="ATP-BINDING CASSETTE SUB-FAMILY B MEMBER 10, MITOCHONDRIAL"/>
    <property type="match status" value="1"/>
</dbReference>
<evidence type="ECO:0000256" key="3">
    <source>
        <dbReference type="ARBA" id="ARBA00022475"/>
    </source>
</evidence>
<evidence type="ECO:0000256" key="5">
    <source>
        <dbReference type="ARBA" id="ARBA00022741"/>
    </source>
</evidence>